<keyword evidence="2" id="KW-1185">Reference proteome</keyword>
<dbReference type="EMBL" id="BPLR01011064">
    <property type="protein sequence ID" value="GIY43947.1"/>
    <property type="molecule type" value="Genomic_DNA"/>
</dbReference>
<evidence type="ECO:0000313" key="1">
    <source>
        <dbReference type="EMBL" id="GIY43947.1"/>
    </source>
</evidence>
<reference evidence="1 2" key="1">
    <citation type="submission" date="2021-06" db="EMBL/GenBank/DDBJ databases">
        <title>Caerostris extrusa draft genome.</title>
        <authorList>
            <person name="Kono N."/>
            <person name="Arakawa K."/>
        </authorList>
    </citation>
    <scope>NUCLEOTIDE SEQUENCE [LARGE SCALE GENOMIC DNA]</scope>
</reference>
<dbReference type="AlphaFoldDB" id="A0AAV4TGN0"/>
<name>A0AAV4TGN0_CAEEX</name>
<proteinExistence type="predicted"/>
<organism evidence="1 2">
    <name type="scientific">Caerostris extrusa</name>
    <name type="common">Bark spider</name>
    <name type="synonym">Caerostris bankana</name>
    <dbReference type="NCBI Taxonomy" id="172846"/>
    <lineage>
        <taxon>Eukaryota</taxon>
        <taxon>Metazoa</taxon>
        <taxon>Ecdysozoa</taxon>
        <taxon>Arthropoda</taxon>
        <taxon>Chelicerata</taxon>
        <taxon>Arachnida</taxon>
        <taxon>Araneae</taxon>
        <taxon>Araneomorphae</taxon>
        <taxon>Entelegynae</taxon>
        <taxon>Araneoidea</taxon>
        <taxon>Araneidae</taxon>
        <taxon>Caerostris</taxon>
    </lineage>
</organism>
<evidence type="ECO:0000313" key="2">
    <source>
        <dbReference type="Proteomes" id="UP001054945"/>
    </source>
</evidence>
<accession>A0AAV4TGN0</accession>
<dbReference type="Proteomes" id="UP001054945">
    <property type="component" value="Unassembled WGS sequence"/>
</dbReference>
<sequence length="93" mass="10620">MHQLVGLVSESSFRILVFHVVWVEQDFNGGAEAPEFIIRRRVIRVGKGSSRAFLETSSYFEKKITNFDAEGEKILLLSKQSLLQSFLIKVLSF</sequence>
<protein>
    <submittedName>
        <fullName evidence="1">Uncharacterized protein</fullName>
    </submittedName>
</protein>
<gene>
    <name evidence="1" type="ORF">CEXT_556001</name>
</gene>
<comment type="caution">
    <text evidence="1">The sequence shown here is derived from an EMBL/GenBank/DDBJ whole genome shotgun (WGS) entry which is preliminary data.</text>
</comment>